<evidence type="ECO:0000256" key="2">
    <source>
        <dbReference type="RuleBase" id="RU004328"/>
    </source>
</evidence>
<proteinExistence type="inferred from homology"/>
<reference evidence="4" key="1">
    <citation type="journal article" date="2015" name="Proc. Natl. Acad. Sci. U.S.A.">
        <title>Genome sequencing of adzuki bean (Vigna angularis) provides insight into high starch and low fat accumulation and domestication.</title>
        <authorList>
            <person name="Yang K."/>
            <person name="Tian Z."/>
            <person name="Chen C."/>
            <person name="Luo L."/>
            <person name="Zhao B."/>
            <person name="Wang Z."/>
            <person name="Yu L."/>
            <person name="Li Y."/>
            <person name="Sun Y."/>
            <person name="Li W."/>
            <person name="Chen Y."/>
            <person name="Li Y."/>
            <person name="Zhang Y."/>
            <person name="Ai D."/>
            <person name="Zhao J."/>
            <person name="Shang C."/>
            <person name="Ma Y."/>
            <person name="Wu B."/>
            <person name="Wang M."/>
            <person name="Gao L."/>
            <person name="Sun D."/>
            <person name="Zhang P."/>
            <person name="Guo F."/>
            <person name="Wang W."/>
            <person name="Li Y."/>
            <person name="Wang J."/>
            <person name="Varshney R.K."/>
            <person name="Wang J."/>
            <person name="Ling H.Q."/>
            <person name="Wan P."/>
        </authorList>
    </citation>
    <scope>NUCLEOTIDE SEQUENCE</scope>
    <source>
        <strain evidence="4">cv. Jingnong 6</strain>
    </source>
</reference>
<dbReference type="GO" id="GO:0006401">
    <property type="term" value="P:RNA catabolic process"/>
    <property type="evidence" value="ECO:0007669"/>
    <property type="project" value="TreeGrafter"/>
</dbReference>
<dbReference type="InterPro" id="IPR001568">
    <property type="entry name" value="RNase_T2-like"/>
</dbReference>
<dbReference type="Gramene" id="KOM58710">
    <property type="protein sequence ID" value="KOM58710"/>
    <property type="gene ID" value="LR48_Vigan11g174400"/>
</dbReference>
<evidence type="ECO:0000256" key="1">
    <source>
        <dbReference type="ARBA" id="ARBA00007469"/>
    </source>
</evidence>
<dbReference type="SUPFAM" id="SSF55895">
    <property type="entry name" value="Ribonuclease Rh-like"/>
    <property type="match status" value="1"/>
</dbReference>
<name>A0A0L9VUE5_PHAAN</name>
<comment type="similarity">
    <text evidence="1 2">Belongs to the RNase T2 family.</text>
</comment>
<evidence type="ECO:0000313" key="3">
    <source>
        <dbReference type="EMBL" id="KOM58710.1"/>
    </source>
</evidence>
<dbReference type="PANTHER" id="PTHR11240">
    <property type="entry name" value="RIBONUCLEASE T2"/>
    <property type="match status" value="1"/>
</dbReference>
<dbReference type="InterPro" id="IPR036430">
    <property type="entry name" value="RNase_T2-like_sf"/>
</dbReference>
<feature type="non-terminal residue" evidence="3">
    <location>
        <position position="1"/>
    </location>
</feature>
<dbReference type="EMBL" id="CM003381">
    <property type="protein sequence ID" value="KOM58710.1"/>
    <property type="molecule type" value="Genomic_DNA"/>
</dbReference>
<dbReference type="GO" id="GO:0033897">
    <property type="term" value="F:ribonuclease T2 activity"/>
    <property type="evidence" value="ECO:0007669"/>
    <property type="project" value="InterPro"/>
</dbReference>
<accession>A0A0L9VUE5</accession>
<dbReference type="Proteomes" id="UP000053144">
    <property type="component" value="Chromosome 11"/>
</dbReference>
<sequence>IKSVKKELTLAWPSLIGDSFFFWETQWSENGVISEHQFPKLEYFKLALQIYERNDMFDILKKGNVVPKPKERYATTSVLEAVKKHTEHDAQLECYTDSKKNASALYEIRICLTSDGSSYRDCPNPHGNCGDDLLYPK</sequence>
<protein>
    <submittedName>
        <fullName evidence="3">Uncharacterized protein</fullName>
    </submittedName>
</protein>
<dbReference type="GO" id="GO:0005576">
    <property type="term" value="C:extracellular region"/>
    <property type="evidence" value="ECO:0007669"/>
    <property type="project" value="TreeGrafter"/>
</dbReference>
<dbReference type="AlphaFoldDB" id="A0A0L9VUE5"/>
<gene>
    <name evidence="3" type="ORF">LR48_Vigan11g174400</name>
</gene>
<dbReference type="Gene3D" id="3.90.730.10">
    <property type="entry name" value="Ribonuclease T2-like"/>
    <property type="match status" value="1"/>
</dbReference>
<dbReference type="PANTHER" id="PTHR11240:SF59">
    <property type="entry name" value="RIBONUCLEASE T2 FAMILY PROTEIN"/>
    <property type="match status" value="1"/>
</dbReference>
<evidence type="ECO:0000313" key="4">
    <source>
        <dbReference type="Proteomes" id="UP000053144"/>
    </source>
</evidence>
<dbReference type="OMA" id="WASKWEM"/>
<organism evidence="3 4">
    <name type="scientific">Phaseolus angularis</name>
    <name type="common">Azuki bean</name>
    <name type="synonym">Vigna angularis</name>
    <dbReference type="NCBI Taxonomy" id="3914"/>
    <lineage>
        <taxon>Eukaryota</taxon>
        <taxon>Viridiplantae</taxon>
        <taxon>Streptophyta</taxon>
        <taxon>Embryophyta</taxon>
        <taxon>Tracheophyta</taxon>
        <taxon>Spermatophyta</taxon>
        <taxon>Magnoliopsida</taxon>
        <taxon>eudicotyledons</taxon>
        <taxon>Gunneridae</taxon>
        <taxon>Pentapetalae</taxon>
        <taxon>rosids</taxon>
        <taxon>fabids</taxon>
        <taxon>Fabales</taxon>
        <taxon>Fabaceae</taxon>
        <taxon>Papilionoideae</taxon>
        <taxon>50 kb inversion clade</taxon>
        <taxon>NPAAA clade</taxon>
        <taxon>indigoferoid/millettioid clade</taxon>
        <taxon>Phaseoleae</taxon>
        <taxon>Vigna</taxon>
    </lineage>
</organism>
<dbReference type="Pfam" id="PF00445">
    <property type="entry name" value="Ribonuclease_T2"/>
    <property type="match status" value="1"/>
</dbReference>
<dbReference type="GO" id="GO:0003723">
    <property type="term" value="F:RNA binding"/>
    <property type="evidence" value="ECO:0007669"/>
    <property type="project" value="InterPro"/>
</dbReference>